<dbReference type="InterPro" id="IPR037010">
    <property type="entry name" value="VitB12-dep_Met_synth_activ_sf"/>
</dbReference>
<dbReference type="Gene3D" id="3.40.109.40">
    <property type="match status" value="1"/>
</dbReference>
<accession>A0A1M5AJK2</accession>
<evidence type="ECO:0000313" key="2">
    <source>
        <dbReference type="Proteomes" id="UP000184196"/>
    </source>
</evidence>
<sequence length="233" mass="25871">MYGLNHYYKLNVELAERDISTARWDTLFKTSTSSSRALMKEMLREAQLLARAEAVCRVLPVLGVSGNKIVLEEGRALTSSLLVRLAGNARSMLLIICTLGHTIDKRVEEYNRRGLAARAYFLDVAGTCIIEAAARRLVEEIKGQLRARGLEATIPLGPGHSYWENLKDQRVIYELVNPSTIGVSILESGIMLPRKSLSMALGIGRGLPPSAENHCYYCSIRQKCPLSRARDLP</sequence>
<dbReference type="SUPFAM" id="SSF56507">
    <property type="entry name" value="Methionine synthase activation domain-like"/>
    <property type="match status" value="1"/>
</dbReference>
<keyword evidence="2" id="KW-1185">Reference proteome</keyword>
<organism evidence="1 2">
    <name type="scientific">Desulfofundulus australicus DSM 11792</name>
    <dbReference type="NCBI Taxonomy" id="1121425"/>
    <lineage>
        <taxon>Bacteria</taxon>
        <taxon>Bacillati</taxon>
        <taxon>Bacillota</taxon>
        <taxon>Clostridia</taxon>
        <taxon>Eubacteriales</taxon>
        <taxon>Peptococcaceae</taxon>
        <taxon>Desulfofundulus</taxon>
    </lineage>
</organism>
<evidence type="ECO:0008006" key="3">
    <source>
        <dbReference type="Google" id="ProtNLM"/>
    </source>
</evidence>
<proteinExistence type="predicted"/>
<dbReference type="GO" id="GO:0008705">
    <property type="term" value="F:methionine synthase activity"/>
    <property type="evidence" value="ECO:0007669"/>
    <property type="project" value="InterPro"/>
</dbReference>
<gene>
    <name evidence="1" type="ORF">SAMN02745218_01918</name>
</gene>
<evidence type="ECO:0000313" key="1">
    <source>
        <dbReference type="EMBL" id="SHF30451.1"/>
    </source>
</evidence>
<name>A0A1M5AJK2_9FIRM</name>
<dbReference type="AlphaFoldDB" id="A0A1M5AJK2"/>
<dbReference type="EMBL" id="FQUW01000022">
    <property type="protein sequence ID" value="SHF30451.1"/>
    <property type="molecule type" value="Genomic_DNA"/>
</dbReference>
<reference evidence="2" key="1">
    <citation type="submission" date="2016-11" db="EMBL/GenBank/DDBJ databases">
        <authorList>
            <person name="Varghese N."/>
            <person name="Submissions S."/>
        </authorList>
    </citation>
    <scope>NUCLEOTIDE SEQUENCE [LARGE SCALE GENOMIC DNA]</scope>
    <source>
        <strain evidence="2">DSM 11792</strain>
    </source>
</reference>
<dbReference type="Proteomes" id="UP000184196">
    <property type="component" value="Unassembled WGS sequence"/>
</dbReference>
<dbReference type="OrthoDB" id="1805505at2"/>
<protein>
    <recommendedName>
        <fullName evidence="3">Vitamin B12 dependent methionine synthase, activation domain</fullName>
    </recommendedName>
</protein>